<evidence type="ECO:0000256" key="5">
    <source>
        <dbReference type="ARBA" id="ARBA00022989"/>
    </source>
</evidence>
<evidence type="ECO:0000256" key="7">
    <source>
        <dbReference type="SAM" id="MobiDB-lite"/>
    </source>
</evidence>
<feature type="transmembrane region" description="Helical" evidence="8">
    <location>
        <begin position="229"/>
        <end position="246"/>
    </location>
</feature>
<comment type="subcellular location">
    <subcellularLocation>
        <location evidence="1">Cell membrane</location>
        <topology evidence="1">Multi-pass membrane protein</topology>
    </subcellularLocation>
</comment>
<organism evidence="9 10">
    <name type="scientific">Aciditerrimonas ferrireducens</name>
    <dbReference type="NCBI Taxonomy" id="667306"/>
    <lineage>
        <taxon>Bacteria</taxon>
        <taxon>Bacillati</taxon>
        <taxon>Actinomycetota</taxon>
        <taxon>Acidimicrobiia</taxon>
        <taxon>Acidimicrobiales</taxon>
        <taxon>Acidimicrobiaceae</taxon>
        <taxon>Aciditerrimonas</taxon>
    </lineage>
</organism>
<feature type="compositionally biased region" description="Low complexity" evidence="7">
    <location>
        <begin position="415"/>
        <end position="424"/>
    </location>
</feature>
<evidence type="ECO:0000256" key="6">
    <source>
        <dbReference type="ARBA" id="ARBA00023136"/>
    </source>
</evidence>
<protein>
    <submittedName>
        <fullName evidence="9">Glycosyltransferase family 4 protein</fullName>
    </submittedName>
</protein>
<sequence length="424" mass="43309">MPDGGYLAVAAVAAVVTFAGTFGVRALAPRVGLVDRPGGRRVHLRPTPLGGGAAMLLGVVVAMAVAGLLPGLGRVTAGSSEPLGVCLGAAVIFGVGLIDDFREMSAPAKVAGEVLAASVLVVTGVTLFQLKVPFAGFVVLSPQMIPLLTALWVIVITNAVNLIDGLDGLAAGVVGIAAAALCVYGLRLIHDGSLPADNLGPLLAAVTVGVCVGFLPHNVHPAKVFMGDSGALLLGLLMAAATMVVGGRTSEVVSGQTYFFFAPLFIPLFILGVPIADMVFAIVRRTARRQGFHTPDKDHVHHRLLRLGHGHRRTVVILWAWTAVLSGFVLTPLFVPAGNAVIPFGAAVLGLLLYTFFHPGLHRGGDPDEVEATTGVGQGDPGAGPLHGDETGAAEPTAVLETVPPGPRAPGSGGPRATPQDPWA</sequence>
<gene>
    <name evidence="9" type="ORF">ACFFRE_04560</name>
</gene>
<comment type="caution">
    <text evidence="9">The sequence shown here is derived from an EMBL/GenBank/DDBJ whole genome shotgun (WGS) entry which is preliminary data.</text>
</comment>
<evidence type="ECO:0000256" key="2">
    <source>
        <dbReference type="ARBA" id="ARBA00022475"/>
    </source>
</evidence>
<evidence type="ECO:0000313" key="9">
    <source>
        <dbReference type="EMBL" id="MFC0081424.1"/>
    </source>
</evidence>
<dbReference type="CDD" id="cd06853">
    <property type="entry name" value="GT_WecA_like"/>
    <property type="match status" value="1"/>
</dbReference>
<feature type="transmembrane region" description="Helical" evidence="8">
    <location>
        <begin position="199"/>
        <end position="217"/>
    </location>
</feature>
<dbReference type="PANTHER" id="PTHR22926:SF3">
    <property type="entry name" value="UNDECAPRENYL-PHOSPHATE ALPHA-N-ACETYLGLUCOSAMINYL 1-PHOSPHATE TRANSFERASE"/>
    <property type="match status" value="1"/>
</dbReference>
<keyword evidence="3" id="KW-0808">Transferase</keyword>
<dbReference type="RefSeq" id="WP_377788653.1">
    <property type="nucleotide sequence ID" value="NZ_JBHLYQ010000030.1"/>
</dbReference>
<dbReference type="EMBL" id="JBHLYQ010000030">
    <property type="protein sequence ID" value="MFC0081424.1"/>
    <property type="molecule type" value="Genomic_DNA"/>
</dbReference>
<evidence type="ECO:0000313" key="10">
    <source>
        <dbReference type="Proteomes" id="UP001589788"/>
    </source>
</evidence>
<dbReference type="Pfam" id="PF00953">
    <property type="entry name" value="Glycos_transf_4"/>
    <property type="match status" value="1"/>
</dbReference>
<evidence type="ECO:0000256" key="1">
    <source>
        <dbReference type="ARBA" id="ARBA00004651"/>
    </source>
</evidence>
<feature type="transmembrane region" description="Helical" evidence="8">
    <location>
        <begin position="49"/>
        <end position="70"/>
    </location>
</feature>
<keyword evidence="10" id="KW-1185">Reference proteome</keyword>
<keyword evidence="4 8" id="KW-0812">Transmembrane</keyword>
<keyword evidence="5 8" id="KW-1133">Transmembrane helix</keyword>
<feature type="transmembrane region" description="Helical" evidence="8">
    <location>
        <begin position="6"/>
        <end position="28"/>
    </location>
</feature>
<evidence type="ECO:0000256" key="4">
    <source>
        <dbReference type="ARBA" id="ARBA00022692"/>
    </source>
</evidence>
<reference evidence="9 10" key="1">
    <citation type="submission" date="2024-09" db="EMBL/GenBank/DDBJ databases">
        <authorList>
            <person name="Sun Q."/>
            <person name="Mori K."/>
        </authorList>
    </citation>
    <scope>NUCLEOTIDE SEQUENCE [LARGE SCALE GENOMIC DNA]</scope>
    <source>
        <strain evidence="9 10">JCM 15389</strain>
    </source>
</reference>
<proteinExistence type="predicted"/>
<dbReference type="InterPro" id="IPR000715">
    <property type="entry name" value="Glycosyl_transferase_4"/>
</dbReference>
<dbReference type="PANTHER" id="PTHR22926">
    <property type="entry name" value="PHOSPHO-N-ACETYLMURAMOYL-PENTAPEPTIDE-TRANSFERASE"/>
    <property type="match status" value="1"/>
</dbReference>
<feature type="transmembrane region" description="Helical" evidence="8">
    <location>
        <begin position="110"/>
        <end position="128"/>
    </location>
</feature>
<feature type="transmembrane region" description="Helical" evidence="8">
    <location>
        <begin position="258"/>
        <end position="283"/>
    </location>
</feature>
<feature type="region of interest" description="Disordered" evidence="7">
    <location>
        <begin position="365"/>
        <end position="424"/>
    </location>
</feature>
<accession>A0ABV6C177</accession>
<evidence type="ECO:0000256" key="8">
    <source>
        <dbReference type="SAM" id="Phobius"/>
    </source>
</evidence>
<feature type="transmembrane region" description="Helical" evidence="8">
    <location>
        <begin position="82"/>
        <end position="98"/>
    </location>
</feature>
<feature type="transmembrane region" description="Helical" evidence="8">
    <location>
        <begin position="134"/>
        <end position="156"/>
    </location>
</feature>
<feature type="transmembrane region" description="Helical" evidence="8">
    <location>
        <begin position="168"/>
        <end position="187"/>
    </location>
</feature>
<dbReference type="Proteomes" id="UP001589788">
    <property type="component" value="Unassembled WGS sequence"/>
</dbReference>
<keyword evidence="2" id="KW-1003">Cell membrane</keyword>
<keyword evidence="6 8" id="KW-0472">Membrane</keyword>
<dbReference type="PROSITE" id="PS01348">
    <property type="entry name" value="MRAY_2"/>
    <property type="match status" value="1"/>
</dbReference>
<evidence type="ECO:0000256" key="3">
    <source>
        <dbReference type="ARBA" id="ARBA00022679"/>
    </source>
</evidence>
<feature type="transmembrane region" description="Helical" evidence="8">
    <location>
        <begin position="340"/>
        <end position="357"/>
    </location>
</feature>
<feature type="transmembrane region" description="Helical" evidence="8">
    <location>
        <begin position="315"/>
        <end position="334"/>
    </location>
</feature>
<name>A0ABV6C177_9ACTN</name>
<dbReference type="InterPro" id="IPR018480">
    <property type="entry name" value="PNAcMuramoyl-5peptid_Trfase_CS"/>
</dbReference>